<dbReference type="PANTHER" id="PTHR31964:SF113">
    <property type="entry name" value="USPA DOMAIN-CONTAINING PROTEIN"/>
    <property type="match status" value="1"/>
</dbReference>
<name>A0A6J7GTX1_9ZZZZ</name>
<evidence type="ECO:0000313" key="2">
    <source>
        <dbReference type="EMBL" id="CAB4911967.1"/>
    </source>
</evidence>
<organism evidence="2">
    <name type="scientific">freshwater metagenome</name>
    <dbReference type="NCBI Taxonomy" id="449393"/>
    <lineage>
        <taxon>unclassified sequences</taxon>
        <taxon>metagenomes</taxon>
        <taxon>ecological metagenomes</taxon>
    </lineage>
</organism>
<dbReference type="Gene3D" id="3.40.50.620">
    <property type="entry name" value="HUPs"/>
    <property type="match status" value="1"/>
</dbReference>
<feature type="domain" description="UspA" evidence="1">
    <location>
        <begin position="13"/>
        <end position="155"/>
    </location>
</feature>
<dbReference type="PANTHER" id="PTHR31964">
    <property type="entry name" value="ADENINE NUCLEOTIDE ALPHA HYDROLASES-LIKE SUPERFAMILY PROTEIN"/>
    <property type="match status" value="1"/>
</dbReference>
<dbReference type="InterPro" id="IPR006015">
    <property type="entry name" value="Universal_stress_UspA"/>
</dbReference>
<dbReference type="Pfam" id="PF00582">
    <property type="entry name" value="Usp"/>
    <property type="match status" value="1"/>
</dbReference>
<dbReference type="InterPro" id="IPR006016">
    <property type="entry name" value="UspA"/>
</dbReference>
<gene>
    <name evidence="2" type="ORF">UFOPK3564_01308</name>
</gene>
<evidence type="ECO:0000259" key="1">
    <source>
        <dbReference type="Pfam" id="PF00582"/>
    </source>
</evidence>
<dbReference type="EMBL" id="CAFBMK010000061">
    <property type="protein sequence ID" value="CAB4911967.1"/>
    <property type="molecule type" value="Genomic_DNA"/>
</dbReference>
<dbReference type="AlphaFoldDB" id="A0A6J7GTX1"/>
<dbReference type="SUPFAM" id="SSF52402">
    <property type="entry name" value="Adenine nucleotide alpha hydrolases-like"/>
    <property type="match status" value="1"/>
</dbReference>
<sequence length="164" mass="16876">MTTPDPSTADGVVLIAYDGSANADHAIDVAGALLGGGTAEIVHAWEPVSSAAARSAVYAIAYDESGALLERERELAQETADAGVARARAAGFEATGAARSGSGPLWQTVVERAEELHPRLIVMGTRGLTGIRSALAGSVSRHVTSHAEVPVLTVPLGEEPRRGR</sequence>
<dbReference type="InterPro" id="IPR014729">
    <property type="entry name" value="Rossmann-like_a/b/a_fold"/>
</dbReference>
<protein>
    <submittedName>
        <fullName evidence="2">Unannotated protein</fullName>
    </submittedName>
</protein>
<proteinExistence type="predicted"/>
<accession>A0A6J7GTX1</accession>
<dbReference type="CDD" id="cd23659">
    <property type="entry name" value="USP_At3g01520-like"/>
    <property type="match status" value="1"/>
</dbReference>
<dbReference type="PRINTS" id="PR01438">
    <property type="entry name" value="UNVRSLSTRESS"/>
</dbReference>
<reference evidence="2" key="1">
    <citation type="submission" date="2020-05" db="EMBL/GenBank/DDBJ databases">
        <authorList>
            <person name="Chiriac C."/>
            <person name="Salcher M."/>
            <person name="Ghai R."/>
            <person name="Kavagutti S V."/>
        </authorList>
    </citation>
    <scope>NUCLEOTIDE SEQUENCE</scope>
</reference>